<feature type="transmembrane region" description="Helical" evidence="2">
    <location>
        <begin position="37"/>
        <end position="59"/>
    </location>
</feature>
<evidence type="ECO:0000313" key="4">
    <source>
        <dbReference type="Proteomes" id="UP000319804"/>
    </source>
</evidence>
<feature type="compositionally biased region" description="Low complexity" evidence="1">
    <location>
        <begin position="78"/>
        <end position="90"/>
    </location>
</feature>
<feature type="region of interest" description="Disordered" evidence="1">
    <location>
        <begin position="78"/>
        <end position="111"/>
    </location>
</feature>
<reference evidence="3 4" key="1">
    <citation type="submission" date="2019-06" db="EMBL/GenBank/DDBJ databases">
        <title>Sequencing the genomes of 1000 actinobacteria strains.</title>
        <authorList>
            <person name="Klenk H.-P."/>
        </authorList>
    </citation>
    <scope>NUCLEOTIDE SEQUENCE [LARGE SCALE GENOMIC DNA]</scope>
    <source>
        <strain evidence="3 4">DSM 20427</strain>
    </source>
</reference>
<dbReference type="RefSeq" id="WP_229661465.1">
    <property type="nucleotide sequence ID" value="NZ_BJNA01000007.1"/>
</dbReference>
<dbReference type="EMBL" id="VFPS01000001">
    <property type="protein sequence ID" value="TQN00913.1"/>
    <property type="molecule type" value="Genomic_DNA"/>
</dbReference>
<sequence>MLTLPSATEWIAASARHAGLATPSPSMTVDPDSVTPGFVGFVAIALIAVVVVFLIIDMLRRIRRAGYRADVNGQLDAEAQAAAEAEAQGESAERATDVDDQDIDPRGGAGR</sequence>
<accession>A0A4Y3ULL5</accession>
<keyword evidence="2" id="KW-0812">Transmembrane</keyword>
<keyword evidence="2" id="KW-0472">Membrane</keyword>
<proteinExistence type="predicted"/>
<gene>
    <name evidence="3" type="ORF">FHX68_1040</name>
</gene>
<keyword evidence="2" id="KW-1133">Transmembrane helix</keyword>
<keyword evidence="4" id="KW-1185">Reference proteome</keyword>
<name>A0A4Y3ULL5_9MICO</name>
<organism evidence="3 4">
    <name type="scientific">Microbacterium lacticum</name>
    <dbReference type="NCBI Taxonomy" id="33885"/>
    <lineage>
        <taxon>Bacteria</taxon>
        <taxon>Bacillati</taxon>
        <taxon>Actinomycetota</taxon>
        <taxon>Actinomycetes</taxon>
        <taxon>Micrococcales</taxon>
        <taxon>Microbacteriaceae</taxon>
        <taxon>Microbacterium</taxon>
    </lineage>
</organism>
<dbReference type="Proteomes" id="UP000319804">
    <property type="component" value="Unassembled WGS sequence"/>
</dbReference>
<comment type="caution">
    <text evidence="3">The sequence shown here is derived from an EMBL/GenBank/DDBJ whole genome shotgun (WGS) entry which is preliminary data.</text>
</comment>
<dbReference type="AlphaFoldDB" id="A0A4Y3ULL5"/>
<evidence type="ECO:0000256" key="1">
    <source>
        <dbReference type="SAM" id="MobiDB-lite"/>
    </source>
</evidence>
<evidence type="ECO:0000256" key="2">
    <source>
        <dbReference type="SAM" id="Phobius"/>
    </source>
</evidence>
<evidence type="ECO:0000313" key="3">
    <source>
        <dbReference type="EMBL" id="TQN00913.1"/>
    </source>
</evidence>
<protein>
    <submittedName>
        <fullName evidence="3">Uncharacterized protein</fullName>
    </submittedName>
</protein>